<dbReference type="GO" id="GO:0031507">
    <property type="term" value="P:heterochromatin formation"/>
    <property type="evidence" value="ECO:0007669"/>
    <property type="project" value="TreeGrafter"/>
</dbReference>
<dbReference type="PANTHER" id="PTHR46172">
    <property type="entry name" value="DNA POLYMERASE EPSILON SUBUNIT 3"/>
    <property type="match status" value="1"/>
</dbReference>
<dbReference type="AlphaFoldDB" id="A0A0D8XYV4"/>
<proteinExistence type="predicted"/>
<keyword evidence="2" id="KW-0539">Nucleus</keyword>
<dbReference type="GO" id="GO:0008623">
    <property type="term" value="C:CHRAC"/>
    <property type="evidence" value="ECO:0007669"/>
    <property type="project" value="TreeGrafter"/>
</dbReference>
<dbReference type="Gene3D" id="1.10.20.10">
    <property type="entry name" value="Histone, subunit A"/>
    <property type="match status" value="1"/>
</dbReference>
<evidence type="ECO:0008006" key="6">
    <source>
        <dbReference type="Google" id="ProtNLM"/>
    </source>
</evidence>
<dbReference type="GO" id="GO:0006272">
    <property type="term" value="P:leading strand elongation"/>
    <property type="evidence" value="ECO:0007669"/>
    <property type="project" value="TreeGrafter"/>
</dbReference>
<sequence>MVFILNVTSYANDYAVTRKRKVLAPEDVFQALSIIESDNITAPLMDALGAWKTNKANKSGEAKKRKAEKKNALTQGASNTSVPFSITLSEELRLKNAEHG</sequence>
<evidence type="ECO:0000256" key="3">
    <source>
        <dbReference type="SAM" id="MobiDB-lite"/>
    </source>
</evidence>
<accession>A0A0D8XYV4</accession>
<feature type="region of interest" description="Disordered" evidence="3">
    <location>
        <begin position="55"/>
        <end position="78"/>
    </location>
</feature>
<dbReference type="GO" id="GO:0046982">
    <property type="term" value="F:protein heterodimerization activity"/>
    <property type="evidence" value="ECO:0007669"/>
    <property type="project" value="InterPro"/>
</dbReference>
<dbReference type="EMBL" id="KN716250">
    <property type="protein sequence ID" value="KJH48939.1"/>
    <property type="molecule type" value="Genomic_DNA"/>
</dbReference>
<organism evidence="4 5">
    <name type="scientific">Dictyocaulus viviparus</name>
    <name type="common">Bovine lungworm</name>
    <dbReference type="NCBI Taxonomy" id="29172"/>
    <lineage>
        <taxon>Eukaryota</taxon>
        <taxon>Metazoa</taxon>
        <taxon>Ecdysozoa</taxon>
        <taxon>Nematoda</taxon>
        <taxon>Chromadorea</taxon>
        <taxon>Rhabditida</taxon>
        <taxon>Rhabditina</taxon>
        <taxon>Rhabditomorpha</taxon>
        <taxon>Strongyloidea</taxon>
        <taxon>Metastrongylidae</taxon>
        <taxon>Dictyocaulus</taxon>
    </lineage>
</organism>
<dbReference type="SUPFAM" id="SSF47113">
    <property type="entry name" value="Histone-fold"/>
    <property type="match status" value="1"/>
</dbReference>
<dbReference type="InterPro" id="IPR009072">
    <property type="entry name" value="Histone-fold"/>
</dbReference>
<reference evidence="4 5" key="1">
    <citation type="submission" date="2013-11" db="EMBL/GenBank/DDBJ databases">
        <title>Draft genome of the bovine lungworm Dictyocaulus viviparus.</title>
        <authorList>
            <person name="Mitreva M."/>
        </authorList>
    </citation>
    <scope>NUCLEOTIDE SEQUENCE [LARGE SCALE GENOMIC DNA]</scope>
    <source>
        <strain evidence="4 5">HannoverDv2000</strain>
    </source>
</reference>
<dbReference type="PANTHER" id="PTHR46172:SF1">
    <property type="entry name" value="DNA POLYMERASE EPSILON SUBUNIT 3"/>
    <property type="match status" value="1"/>
</dbReference>
<name>A0A0D8XYV4_DICVI</name>
<evidence type="ECO:0000256" key="1">
    <source>
        <dbReference type="ARBA" id="ARBA00004123"/>
    </source>
</evidence>
<evidence type="ECO:0000313" key="4">
    <source>
        <dbReference type="EMBL" id="KJH48939.1"/>
    </source>
</evidence>
<keyword evidence="5" id="KW-1185">Reference proteome</keyword>
<gene>
    <name evidence="4" type="ORF">DICVIV_04909</name>
</gene>
<dbReference type="InterPro" id="IPR051377">
    <property type="entry name" value="DNA_Pol-Epsilon_Subunit"/>
</dbReference>
<dbReference type="GO" id="GO:0031490">
    <property type="term" value="F:chromatin DNA binding"/>
    <property type="evidence" value="ECO:0007669"/>
    <property type="project" value="TreeGrafter"/>
</dbReference>
<dbReference type="OrthoDB" id="1707486at2759"/>
<comment type="subcellular location">
    <subcellularLocation>
        <location evidence="1">Nucleus</location>
    </subcellularLocation>
</comment>
<dbReference type="Proteomes" id="UP000053766">
    <property type="component" value="Unassembled WGS sequence"/>
</dbReference>
<evidence type="ECO:0000313" key="5">
    <source>
        <dbReference type="Proteomes" id="UP000053766"/>
    </source>
</evidence>
<reference evidence="5" key="2">
    <citation type="journal article" date="2016" name="Sci. Rep.">
        <title>Dictyocaulus viviparus genome, variome and transcriptome elucidate lungworm biology and support future intervention.</title>
        <authorList>
            <person name="McNulty S.N."/>
            <person name="Strube C."/>
            <person name="Rosa B.A."/>
            <person name="Martin J.C."/>
            <person name="Tyagi R."/>
            <person name="Choi Y.J."/>
            <person name="Wang Q."/>
            <person name="Hallsworth Pepin K."/>
            <person name="Zhang X."/>
            <person name="Ozersky P."/>
            <person name="Wilson R.K."/>
            <person name="Sternberg P.W."/>
            <person name="Gasser R.B."/>
            <person name="Mitreva M."/>
        </authorList>
    </citation>
    <scope>NUCLEOTIDE SEQUENCE [LARGE SCALE GENOMIC DNA]</scope>
    <source>
        <strain evidence="5">HannoverDv2000</strain>
    </source>
</reference>
<dbReference type="GO" id="GO:0008622">
    <property type="term" value="C:epsilon DNA polymerase complex"/>
    <property type="evidence" value="ECO:0007669"/>
    <property type="project" value="TreeGrafter"/>
</dbReference>
<dbReference type="GO" id="GO:0006974">
    <property type="term" value="P:DNA damage response"/>
    <property type="evidence" value="ECO:0007669"/>
    <property type="project" value="TreeGrafter"/>
</dbReference>
<evidence type="ECO:0000256" key="2">
    <source>
        <dbReference type="ARBA" id="ARBA00023242"/>
    </source>
</evidence>
<protein>
    <recommendedName>
        <fullName evidence="6">Transcription factor CBF/NF-Y/archaeal histone domain-containing protein</fullName>
    </recommendedName>
</protein>